<accession>A0A1V9FGQ7</accession>
<dbReference type="InterPro" id="IPR008207">
    <property type="entry name" value="Sig_transdc_His_kin_Hpt_dom"/>
</dbReference>
<evidence type="ECO:0000256" key="1">
    <source>
        <dbReference type="PROSITE-ProRule" id="PRU00110"/>
    </source>
</evidence>
<organism evidence="3 4">
    <name type="scientific">Niastella populi</name>
    <dbReference type="NCBI Taxonomy" id="550983"/>
    <lineage>
        <taxon>Bacteria</taxon>
        <taxon>Pseudomonadati</taxon>
        <taxon>Bacteroidota</taxon>
        <taxon>Chitinophagia</taxon>
        <taxon>Chitinophagales</taxon>
        <taxon>Chitinophagaceae</taxon>
        <taxon>Niastella</taxon>
    </lineage>
</organism>
<keyword evidence="4" id="KW-1185">Reference proteome</keyword>
<dbReference type="OrthoDB" id="982275at2"/>
<reference evidence="4" key="1">
    <citation type="submission" date="2016-04" db="EMBL/GenBank/DDBJ databases">
        <authorList>
            <person name="Chen L."/>
            <person name="Zhuang W."/>
            <person name="Wang G."/>
        </authorList>
    </citation>
    <scope>NUCLEOTIDE SEQUENCE [LARGE SCALE GENOMIC DNA]</scope>
    <source>
        <strain evidence="4">208</strain>
    </source>
</reference>
<dbReference type="Proteomes" id="UP000192276">
    <property type="component" value="Unassembled WGS sequence"/>
</dbReference>
<feature type="domain" description="HPt" evidence="2">
    <location>
        <begin position="28"/>
        <end position="126"/>
    </location>
</feature>
<dbReference type="EMBL" id="LWBP01000191">
    <property type="protein sequence ID" value="OQP57548.1"/>
    <property type="molecule type" value="Genomic_DNA"/>
</dbReference>
<dbReference type="GO" id="GO:0004672">
    <property type="term" value="F:protein kinase activity"/>
    <property type="evidence" value="ECO:0007669"/>
    <property type="project" value="UniProtKB-ARBA"/>
</dbReference>
<dbReference type="Gene3D" id="1.20.120.160">
    <property type="entry name" value="HPT domain"/>
    <property type="match status" value="1"/>
</dbReference>
<dbReference type="GO" id="GO:0000160">
    <property type="term" value="P:phosphorelay signal transduction system"/>
    <property type="evidence" value="ECO:0007669"/>
    <property type="project" value="InterPro"/>
</dbReference>
<dbReference type="STRING" id="550983.A4R26_23775"/>
<dbReference type="Pfam" id="PF01627">
    <property type="entry name" value="Hpt"/>
    <property type="match status" value="1"/>
</dbReference>
<dbReference type="SUPFAM" id="SSF47226">
    <property type="entry name" value="Histidine-containing phosphotransfer domain, HPT domain"/>
    <property type="match status" value="1"/>
</dbReference>
<gene>
    <name evidence="3" type="ORF">A4R26_23775</name>
</gene>
<dbReference type="PROSITE" id="PS50894">
    <property type="entry name" value="HPT"/>
    <property type="match status" value="1"/>
</dbReference>
<sequence>MSGSNFSKKFIFNEKIDSEYLYSLYEDDYQYIEEIYQTTLTHFDEDFNAIQRAYETNNISDLKKAIHKMKPTFGFVGLTLVQHICKVFEDFCQKATSSNELTSEYQQIVVTLAESKELIASEYNKLKEFNSNFL</sequence>
<feature type="modified residue" description="Phosphohistidine" evidence="1">
    <location>
        <position position="67"/>
    </location>
</feature>
<comment type="caution">
    <text evidence="3">The sequence shown here is derived from an EMBL/GenBank/DDBJ whole genome shotgun (WGS) entry which is preliminary data.</text>
</comment>
<evidence type="ECO:0000313" key="3">
    <source>
        <dbReference type="EMBL" id="OQP57548.1"/>
    </source>
</evidence>
<proteinExistence type="predicted"/>
<dbReference type="AlphaFoldDB" id="A0A1V9FGQ7"/>
<protein>
    <recommendedName>
        <fullName evidence="2">HPt domain-containing protein</fullName>
    </recommendedName>
</protein>
<name>A0A1V9FGQ7_9BACT</name>
<dbReference type="InterPro" id="IPR036641">
    <property type="entry name" value="HPT_dom_sf"/>
</dbReference>
<keyword evidence="1" id="KW-0597">Phosphoprotein</keyword>
<evidence type="ECO:0000259" key="2">
    <source>
        <dbReference type="PROSITE" id="PS50894"/>
    </source>
</evidence>
<dbReference type="RefSeq" id="WP_081166985.1">
    <property type="nucleotide sequence ID" value="NZ_LWBP01000191.1"/>
</dbReference>
<evidence type="ECO:0000313" key="4">
    <source>
        <dbReference type="Proteomes" id="UP000192276"/>
    </source>
</evidence>